<gene>
    <name evidence="2" type="ORF">QYF68_26545</name>
</gene>
<dbReference type="RefSeq" id="WP_301161749.1">
    <property type="nucleotide sequence ID" value="NZ_JAUHTC010000091.1"/>
</dbReference>
<feature type="compositionally biased region" description="Basic and acidic residues" evidence="1">
    <location>
        <begin position="157"/>
        <end position="167"/>
    </location>
</feature>
<dbReference type="EMBL" id="JAUHTC010000091">
    <property type="protein sequence ID" value="MDN4521353.1"/>
    <property type="molecule type" value="Genomic_DNA"/>
</dbReference>
<feature type="region of interest" description="Disordered" evidence="1">
    <location>
        <begin position="1"/>
        <end position="22"/>
    </location>
</feature>
<evidence type="ECO:0000256" key="1">
    <source>
        <dbReference type="SAM" id="MobiDB-lite"/>
    </source>
</evidence>
<organism evidence="2 3">
    <name type="scientific">Mycolicibacterium austroafricanum</name>
    <name type="common">Mycobacterium austroafricanum</name>
    <dbReference type="NCBI Taxonomy" id="39687"/>
    <lineage>
        <taxon>Bacteria</taxon>
        <taxon>Bacillati</taxon>
        <taxon>Actinomycetota</taxon>
        <taxon>Actinomycetes</taxon>
        <taxon>Mycobacteriales</taxon>
        <taxon>Mycobacteriaceae</taxon>
        <taxon>Mycolicibacterium</taxon>
    </lineage>
</organism>
<name>A0ABT8HKR4_MYCAO</name>
<reference evidence="2" key="1">
    <citation type="submission" date="2023-07" db="EMBL/GenBank/DDBJ databases">
        <title>Degradation of tert-butanol by M. austroafricanum TBA100.</title>
        <authorList>
            <person name="Helbich S."/>
            <person name="Vainshtein Y."/>
        </authorList>
    </citation>
    <scope>NUCLEOTIDE SEQUENCE</scope>
    <source>
        <strain evidence="2">TBA100</strain>
    </source>
</reference>
<dbReference type="Proteomes" id="UP001172687">
    <property type="component" value="Unassembled WGS sequence"/>
</dbReference>
<keyword evidence="3" id="KW-1185">Reference proteome</keyword>
<comment type="caution">
    <text evidence="2">The sequence shown here is derived from an EMBL/GenBank/DDBJ whole genome shotgun (WGS) entry which is preliminary data.</text>
</comment>
<feature type="compositionally biased region" description="Basic and acidic residues" evidence="1">
    <location>
        <begin position="8"/>
        <end position="22"/>
    </location>
</feature>
<evidence type="ECO:0008006" key="4">
    <source>
        <dbReference type="Google" id="ProtNLM"/>
    </source>
</evidence>
<accession>A0ABT8HKR4</accession>
<evidence type="ECO:0000313" key="2">
    <source>
        <dbReference type="EMBL" id="MDN4521353.1"/>
    </source>
</evidence>
<sequence length="179" mass="19888">MDLIESAAAKREQAPQDAHDQAVEHDSFIADDIYVAPNGDKFPIPLYEELDDDQQERFDAVQFMLNSCDHAPDVTVRGYTEETVDDDGNVTKRTYPEHTMPGGYKMPYQKDGVLISPPANVQITGALLGDEQFAKFKAAKGKSSVFVKQFMELQNRIQEREQSDPKSADGSADVAEVSD</sequence>
<feature type="region of interest" description="Disordered" evidence="1">
    <location>
        <begin position="84"/>
        <end position="103"/>
    </location>
</feature>
<protein>
    <recommendedName>
        <fullName evidence="4">Tail assembly chaperone</fullName>
    </recommendedName>
</protein>
<evidence type="ECO:0000313" key="3">
    <source>
        <dbReference type="Proteomes" id="UP001172687"/>
    </source>
</evidence>
<proteinExistence type="predicted"/>
<feature type="region of interest" description="Disordered" evidence="1">
    <location>
        <begin position="156"/>
        <end position="179"/>
    </location>
</feature>